<dbReference type="Proteomes" id="UP000051439">
    <property type="component" value="Unassembled WGS sequence"/>
</dbReference>
<dbReference type="EMBL" id="AZEB01000008">
    <property type="protein sequence ID" value="KRL22302.1"/>
    <property type="molecule type" value="Genomic_DNA"/>
</dbReference>
<comment type="caution">
    <text evidence="2">The sequence shown here is derived from an EMBL/GenBank/DDBJ whole genome shotgun (WGS) entry which is preliminary data.</text>
</comment>
<reference evidence="2 3" key="1">
    <citation type="journal article" date="2015" name="Genome Announc.">
        <title>Expanding the biotechnology potential of lactobacilli through comparative genomics of 213 strains and associated genera.</title>
        <authorList>
            <person name="Sun Z."/>
            <person name="Harris H.M."/>
            <person name="McCann A."/>
            <person name="Guo C."/>
            <person name="Argimon S."/>
            <person name="Zhang W."/>
            <person name="Yang X."/>
            <person name="Jeffery I.B."/>
            <person name="Cooney J.C."/>
            <person name="Kagawa T.F."/>
            <person name="Liu W."/>
            <person name="Song Y."/>
            <person name="Salvetti E."/>
            <person name="Wrobel A."/>
            <person name="Rasinkangas P."/>
            <person name="Parkhill J."/>
            <person name="Rea M.C."/>
            <person name="O'Sullivan O."/>
            <person name="Ritari J."/>
            <person name="Douillard F.P."/>
            <person name="Paul Ross R."/>
            <person name="Yang R."/>
            <person name="Briner A.E."/>
            <person name="Felis G.E."/>
            <person name="de Vos W.M."/>
            <person name="Barrangou R."/>
            <person name="Klaenhammer T.R."/>
            <person name="Caufield P.W."/>
            <person name="Cui Y."/>
            <person name="Zhang H."/>
            <person name="O'Toole P.W."/>
        </authorList>
    </citation>
    <scope>NUCLEOTIDE SEQUENCE [LARGE SCALE GENOMIC DNA]</scope>
    <source>
        <strain evidence="2 3">DSM 19906</strain>
    </source>
</reference>
<feature type="transmembrane region" description="Helical" evidence="1">
    <location>
        <begin position="102"/>
        <end position="124"/>
    </location>
</feature>
<dbReference type="AlphaFoldDB" id="A0A0R1NPI1"/>
<evidence type="ECO:0000313" key="2">
    <source>
        <dbReference type="EMBL" id="KRL22302.1"/>
    </source>
</evidence>
<keyword evidence="1" id="KW-0472">Membrane</keyword>
<name>A0A0R1NPI1_9LACO</name>
<accession>A0A0R1NPI1</accession>
<keyword evidence="3" id="KW-1185">Reference proteome</keyword>
<sequence>MKNSNESVNQEMADVELIIGKILQLGVIISAAIMLIGLILLIATGSTGFPAGQYPTDFTEIGKGLLSFKPYSIMMLGIFCLILTPILRVIVSIYSFYKEHDFLYVVITSIVLVILMISFVFGILR</sequence>
<dbReference type="PATRIC" id="fig|1423766.4.peg.2804"/>
<organism evidence="2 3">
    <name type="scientific">Lentilactobacillus kisonensis DSM 19906 = JCM 15041</name>
    <dbReference type="NCBI Taxonomy" id="1423766"/>
    <lineage>
        <taxon>Bacteria</taxon>
        <taxon>Bacillati</taxon>
        <taxon>Bacillota</taxon>
        <taxon>Bacilli</taxon>
        <taxon>Lactobacillales</taxon>
        <taxon>Lactobacillaceae</taxon>
        <taxon>Lentilactobacillus</taxon>
    </lineage>
</organism>
<keyword evidence="1" id="KW-0812">Transmembrane</keyword>
<dbReference type="Pfam" id="PF07843">
    <property type="entry name" value="DUF1634"/>
    <property type="match status" value="1"/>
</dbReference>
<gene>
    <name evidence="2" type="ORF">FC98_GL002684</name>
</gene>
<evidence type="ECO:0000256" key="1">
    <source>
        <dbReference type="SAM" id="Phobius"/>
    </source>
</evidence>
<feature type="transmembrane region" description="Helical" evidence="1">
    <location>
        <begin position="22"/>
        <end position="43"/>
    </location>
</feature>
<protein>
    <recommendedName>
        <fullName evidence="4">DUF1634 domain-containing protein</fullName>
    </recommendedName>
</protein>
<keyword evidence="1" id="KW-1133">Transmembrane helix</keyword>
<dbReference type="InterPro" id="IPR012861">
    <property type="entry name" value="DUF1634"/>
</dbReference>
<feature type="transmembrane region" description="Helical" evidence="1">
    <location>
        <begin position="73"/>
        <end position="96"/>
    </location>
</feature>
<proteinExistence type="predicted"/>
<evidence type="ECO:0008006" key="4">
    <source>
        <dbReference type="Google" id="ProtNLM"/>
    </source>
</evidence>
<dbReference type="RefSeq" id="WP_008855837.1">
    <property type="nucleotide sequence ID" value="NZ_AZEB01000008.1"/>
</dbReference>
<evidence type="ECO:0000313" key="3">
    <source>
        <dbReference type="Proteomes" id="UP000051439"/>
    </source>
</evidence>